<dbReference type="SUPFAM" id="SSF54001">
    <property type="entry name" value="Cysteine proteinases"/>
    <property type="match status" value="1"/>
</dbReference>
<dbReference type="InterPro" id="IPR003653">
    <property type="entry name" value="Peptidase_C48_C"/>
</dbReference>
<comment type="similarity">
    <text evidence="1">Belongs to the peptidase C48 family.</text>
</comment>
<evidence type="ECO:0000256" key="2">
    <source>
        <dbReference type="ARBA" id="ARBA00022670"/>
    </source>
</evidence>
<organism evidence="5 6">
    <name type="scientific">Dipteronia dyeriana</name>
    <dbReference type="NCBI Taxonomy" id="168575"/>
    <lineage>
        <taxon>Eukaryota</taxon>
        <taxon>Viridiplantae</taxon>
        <taxon>Streptophyta</taxon>
        <taxon>Embryophyta</taxon>
        <taxon>Tracheophyta</taxon>
        <taxon>Spermatophyta</taxon>
        <taxon>Magnoliopsida</taxon>
        <taxon>eudicotyledons</taxon>
        <taxon>Gunneridae</taxon>
        <taxon>Pentapetalae</taxon>
        <taxon>rosids</taxon>
        <taxon>malvids</taxon>
        <taxon>Sapindales</taxon>
        <taxon>Sapindaceae</taxon>
        <taxon>Hippocastanoideae</taxon>
        <taxon>Acereae</taxon>
        <taxon>Dipteronia</taxon>
    </lineage>
</organism>
<dbReference type="EMBL" id="JANJYI010000002">
    <property type="protein sequence ID" value="KAK2660093.1"/>
    <property type="molecule type" value="Genomic_DNA"/>
</dbReference>
<sequence>MESVLIPRNTNGHWVLCQVFLKEGKVNLFDSMWGHNDKKVQLGEISCLRYMLPSILHRAGYYEQLGIKPRNNALLAENINQNFLPQQADGY</sequence>
<reference evidence="5" key="1">
    <citation type="journal article" date="2023" name="Plant J.">
        <title>Genome sequences and population genomics provide insights into the demographic history, inbreeding, and mutation load of two 'living fossil' tree species of Dipteronia.</title>
        <authorList>
            <person name="Feng Y."/>
            <person name="Comes H.P."/>
            <person name="Chen J."/>
            <person name="Zhu S."/>
            <person name="Lu R."/>
            <person name="Zhang X."/>
            <person name="Li P."/>
            <person name="Qiu J."/>
            <person name="Olsen K.M."/>
            <person name="Qiu Y."/>
        </authorList>
    </citation>
    <scope>NUCLEOTIDE SEQUENCE</scope>
    <source>
        <strain evidence="5">KIB01</strain>
    </source>
</reference>
<dbReference type="Proteomes" id="UP001280121">
    <property type="component" value="Unassembled WGS sequence"/>
</dbReference>
<keyword evidence="3" id="KW-0378">Hydrolase</keyword>
<feature type="domain" description="Ubiquitin-like protease family profile" evidence="4">
    <location>
        <begin position="3"/>
        <end position="61"/>
    </location>
</feature>
<protein>
    <recommendedName>
        <fullName evidence="4">Ubiquitin-like protease family profile domain-containing protein</fullName>
    </recommendedName>
</protein>
<gene>
    <name evidence="5" type="ORF">Ddye_006626</name>
</gene>
<evidence type="ECO:0000256" key="3">
    <source>
        <dbReference type="ARBA" id="ARBA00022801"/>
    </source>
</evidence>
<proteinExistence type="inferred from homology"/>
<accession>A0AAD9XIS5</accession>
<dbReference type="Gene3D" id="3.40.395.10">
    <property type="entry name" value="Adenoviral Proteinase, Chain A"/>
    <property type="match status" value="1"/>
</dbReference>
<dbReference type="AlphaFoldDB" id="A0AAD9XIS5"/>
<dbReference type="GO" id="GO:0006508">
    <property type="term" value="P:proteolysis"/>
    <property type="evidence" value="ECO:0007669"/>
    <property type="project" value="UniProtKB-KW"/>
</dbReference>
<evidence type="ECO:0000313" key="5">
    <source>
        <dbReference type="EMBL" id="KAK2660093.1"/>
    </source>
</evidence>
<dbReference type="GO" id="GO:0008234">
    <property type="term" value="F:cysteine-type peptidase activity"/>
    <property type="evidence" value="ECO:0007669"/>
    <property type="project" value="InterPro"/>
</dbReference>
<dbReference type="InterPro" id="IPR038765">
    <property type="entry name" value="Papain-like_cys_pep_sf"/>
</dbReference>
<evidence type="ECO:0000313" key="6">
    <source>
        <dbReference type="Proteomes" id="UP001280121"/>
    </source>
</evidence>
<evidence type="ECO:0000256" key="1">
    <source>
        <dbReference type="ARBA" id="ARBA00005234"/>
    </source>
</evidence>
<comment type="caution">
    <text evidence="5">The sequence shown here is derived from an EMBL/GenBank/DDBJ whole genome shotgun (WGS) entry which is preliminary data.</text>
</comment>
<keyword evidence="2" id="KW-0645">Protease</keyword>
<dbReference type="Pfam" id="PF02902">
    <property type="entry name" value="Peptidase_C48"/>
    <property type="match status" value="1"/>
</dbReference>
<keyword evidence="6" id="KW-1185">Reference proteome</keyword>
<name>A0AAD9XIS5_9ROSI</name>
<evidence type="ECO:0000259" key="4">
    <source>
        <dbReference type="Pfam" id="PF02902"/>
    </source>
</evidence>